<dbReference type="PIRSF" id="PIRSF001589">
    <property type="entry name" value="Asn_synthetase_glu-h"/>
    <property type="match status" value="1"/>
</dbReference>
<evidence type="ECO:0000256" key="4">
    <source>
        <dbReference type="ARBA" id="ARBA00022741"/>
    </source>
</evidence>
<accession>A0A1Y0IG86</accession>
<dbReference type="PROSITE" id="PS51278">
    <property type="entry name" value="GATASE_TYPE_2"/>
    <property type="match status" value="1"/>
</dbReference>
<organism evidence="12 13">
    <name type="scientific">Oleiphilus messinensis</name>
    <dbReference type="NCBI Taxonomy" id="141451"/>
    <lineage>
        <taxon>Bacteria</taxon>
        <taxon>Pseudomonadati</taxon>
        <taxon>Pseudomonadota</taxon>
        <taxon>Gammaproteobacteria</taxon>
        <taxon>Oceanospirillales</taxon>
        <taxon>Oleiphilaceae</taxon>
        <taxon>Oleiphilus</taxon>
    </lineage>
</organism>
<dbReference type="InterPro" id="IPR017932">
    <property type="entry name" value="GATase_2_dom"/>
</dbReference>
<dbReference type="CDD" id="cd01991">
    <property type="entry name" value="Asn_synthase_B_C"/>
    <property type="match status" value="1"/>
</dbReference>
<keyword evidence="6 8" id="KW-0315">Glutamine amidotransferase</keyword>
<evidence type="ECO:0000256" key="5">
    <source>
        <dbReference type="ARBA" id="ARBA00022840"/>
    </source>
</evidence>
<dbReference type="InterPro" id="IPR006426">
    <property type="entry name" value="Asn_synth_AEB"/>
</dbReference>
<evidence type="ECO:0000256" key="3">
    <source>
        <dbReference type="ARBA" id="ARBA00012737"/>
    </source>
</evidence>
<evidence type="ECO:0000256" key="2">
    <source>
        <dbReference type="ARBA" id="ARBA00005752"/>
    </source>
</evidence>
<dbReference type="InterPro" id="IPR029055">
    <property type="entry name" value="Ntn_hydrolases_N"/>
</dbReference>
<dbReference type="RefSeq" id="WP_087464173.1">
    <property type="nucleotide sequence ID" value="NZ_CP021425.1"/>
</dbReference>
<sequence length="618" mass="69450">MCGIAGILDFVSPPTQHEIRCMNDTLQHRGPDDEGIYIKGPAGLGHRRLSILDLSEHGHQPMVDESGRLVIVFNGEIYNYQDLKEALLVQGARFYSNTDTEVVLKAYQYWGVASFAKLEGMFAFAIWDTDKEEMCLVRDRFGVKPVYYAVGERQLLFGSELKALLATRRLSINLNVQALHEYLYYGAALGERTFYDDIHTLLPGHCLTFSATSASLTRFADLSVYQTVTDNYQGATTQVAALLDDAVRKNLVADVPVGVMLSGGIDSSAIAAIAAKYYNGKLQTFSADFDFSAKSELPRARELARAIGSDHHEFTIKSVNLEDTFIELVRCHDQPFGDNANLPIYLICKAIKPHVKVILQGDAGDELFGGYHRYARMRYAALIRRFWPVLSPVWRILFTSGKLQRAMRTFDAFSDPDPAASYGRLMCQEQLDSEPCRVFSEGVQEQLKSYDPLLQYRTQYDTATVDEVQRAMLTDLNIILPNVYFEKVDRPSMAQGIEVRVPFADNALASYAASLPANFKVKGLEKKRILRAALRGTVPDSILDAPKQGFEVPFKQWLRGPMSGFVKAVLLDSENLQSGWFERGQLEKLLAENQSGTRDHGFLLNKLLNLCLWRSMYM</sequence>
<gene>
    <name evidence="12" type="ORF">OLMES_5527</name>
</gene>
<keyword evidence="5 9" id="KW-0067">ATP-binding</keyword>
<dbReference type="PANTHER" id="PTHR43284:SF1">
    <property type="entry name" value="ASPARAGINE SYNTHETASE"/>
    <property type="match status" value="1"/>
</dbReference>
<dbReference type="Gene3D" id="3.40.50.620">
    <property type="entry name" value="HUPs"/>
    <property type="match status" value="1"/>
</dbReference>
<evidence type="ECO:0000256" key="1">
    <source>
        <dbReference type="ARBA" id="ARBA00005187"/>
    </source>
</evidence>
<dbReference type="GO" id="GO:0005829">
    <property type="term" value="C:cytosol"/>
    <property type="evidence" value="ECO:0007669"/>
    <property type="project" value="TreeGrafter"/>
</dbReference>
<feature type="binding site" evidence="9">
    <location>
        <position position="99"/>
    </location>
    <ligand>
        <name>L-glutamine</name>
        <dbReference type="ChEBI" id="CHEBI:58359"/>
    </ligand>
</feature>
<dbReference type="InterPro" id="IPR051786">
    <property type="entry name" value="ASN_synthetase/amidase"/>
</dbReference>
<keyword evidence="13" id="KW-1185">Reference proteome</keyword>
<dbReference type="KEGG" id="ome:OLMES_5527"/>
<dbReference type="Pfam" id="PF00733">
    <property type="entry name" value="Asn_synthase"/>
    <property type="match status" value="1"/>
</dbReference>
<feature type="domain" description="Glutamine amidotransferase type-2" evidence="11">
    <location>
        <begin position="2"/>
        <end position="212"/>
    </location>
</feature>
<dbReference type="Pfam" id="PF13537">
    <property type="entry name" value="GATase_7"/>
    <property type="match status" value="1"/>
</dbReference>
<protein>
    <recommendedName>
        <fullName evidence="3">asparagine synthase (glutamine-hydrolyzing)</fullName>
        <ecNumber evidence="3">6.3.5.4</ecNumber>
    </recommendedName>
</protein>
<dbReference type="CDD" id="cd00712">
    <property type="entry name" value="AsnB"/>
    <property type="match status" value="1"/>
</dbReference>
<comment type="pathway">
    <text evidence="1">Amino-acid biosynthesis; L-asparagine biosynthesis; L-asparagine from L-aspartate (L-Gln route): step 1/1.</text>
</comment>
<dbReference type="InterPro" id="IPR014729">
    <property type="entry name" value="Rossmann-like_a/b/a_fold"/>
</dbReference>
<dbReference type="SUPFAM" id="SSF52402">
    <property type="entry name" value="Adenine nucleotide alpha hydrolases-like"/>
    <property type="match status" value="1"/>
</dbReference>
<dbReference type="GO" id="GO:0004066">
    <property type="term" value="F:asparagine synthase (glutamine-hydrolyzing) activity"/>
    <property type="evidence" value="ECO:0007669"/>
    <property type="project" value="UniProtKB-EC"/>
</dbReference>
<dbReference type="EC" id="6.3.5.4" evidence="3"/>
<feature type="active site" description="For GATase activity" evidence="8">
    <location>
        <position position="2"/>
    </location>
</feature>
<dbReference type="GO" id="GO:0006529">
    <property type="term" value="P:asparagine biosynthetic process"/>
    <property type="evidence" value="ECO:0007669"/>
    <property type="project" value="UniProtKB-KW"/>
</dbReference>
<dbReference type="EMBL" id="CP021425">
    <property type="protein sequence ID" value="ARU59507.1"/>
    <property type="molecule type" value="Genomic_DNA"/>
</dbReference>
<dbReference type="Gene3D" id="3.60.20.10">
    <property type="entry name" value="Glutamine Phosphoribosylpyrophosphate, subunit 1, domain 1"/>
    <property type="match status" value="1"/>
</dbReference>
<evidence type="ECO:0000259" key="11">
    <source>
        <dbReference type="PROSITE" id="PS51278"/>
    </source>
</evidence>
<dbReference type="PANTHER" id="PTHR43284">
    <property type="entry name" value="ASPARAGINE SYNTHETASE (GLUTAMINE-HYDROLYZING)"/>
    <property type="match status" value="1"/>
</dbReference>
<dbReference type="SUPFAM" id="SSF56235">
    <property type="entry name" value="N-terminal nucleophile aminohydrolases (Ntn hydrolases)"/>
    <property type="match status" value="1"/>
</dbReference>
<dbReference type="OrthoDB" id="9763290at2"/>
<reference evidence="12 13" key="1">
    <citation type="submission" date="2017-05" db="EMBL/GenBank/DDBJ databases">
        <title>Genomic insights into alkan degradation activity of Oleiphilus messinensis.</title>
        <authorList>
            <person name="Kozyavkin S.A."/>
            <person name="Slesarev A.I."/>
            <person name="Golyshin P.N."/>
            <person name="Korzhenkov A."/>
            <person name="Golyshina O.N."/>
            <person name="Toshchakov S.V."/>
        </authorList>
    </citation>
    <scope>NUCLEOTIDE SEQUENCE [LARGE SCALE GENOMIC DNA]</scope>
    <source>
        <strain evidence="12 13">ME102</strain>
    </source>
</reference>
<comment type="similarity">
    <text evidence="2">Belongs to the asparagine synthetase family.</text>
</comment>
<name>A0A1Y0IG86_9GAMM</name>
<comment type="catalytic activity">
    <reaction evidence="7">
        <text>L-aspartate + L-glutamine + ATP + H2O = L-asparagine + L-glutamate + AMP + diphosphate + H(+)</text>
        <dbReference type="Rhea" id="RHEA:12228"/>
        <dbReference type="ChEBI" id="CHEBI:15377"/>
        <dbReference type="ChEBI" id="CHEBI:15378"/>
        <dbReference type="ChEBI" id="CHEBI:29985"/>
        <dbReference type="ChEBI" id="CHEBI:29991"/>
        <dbReference type="ChEBI" id="CHEBI:30616"/>
        <dbReference type="ChEBI" id="CHEBI:33019"/>
        <dbReference type="ChEBI" id="CHEBI:58048"/>
        <dbReference type="ChEBI" id="CHEBI:58359"/>
        <dbReference type="ChEBI" id="CHEBI:456215"/>
        <dbReference type="EC" id="6.3.5.4"/>
    </reaction>
</comment>
<dbReference type="GO" id="GO:0005524">
    <property type="term" value="F:ATP binding"/>
    <property type="evidence" value="ECO:0007669"/>
    <property type="project" value="UniProtKB-KW"/>
</dbReference>
<dbReference type="InterPro" id="IPR001962">
    <property type="entry name" value="Asn_synthase"/>
</dbReference>
<evidence type="ECO:0000313" key="12">
    <source>
        <dbReference type="EMBL" id="ARU59507.1"/>
    </source>
</evidence>
<keyword evidence="4 9" id="KW-0547">Nucleotide-binding</keyword>
<dbReference type="InterPro" id="IPR033738">
    <property type="entry name" value="AsnB_N"/>
</dbReference>
<evidence type="ECO:0000256" key="7">
    <source>
        <dbReference type="ARBA" id="ARBA00048741"/>
    </source>
</evidence>
<dbReference type="AlphaFoldDB" id="A0A1Y0IG86"/>
<evidence type="ECO:0000256" key="10">
    <source>
        <dbReference type="PIRSR" id="PIRSR001589-3"/>
    </source>
</evidence>
<evidence type="ECO:0000256" key="6">
    <source>
        <dbReference type="ARBA" id="ARBA00022962"/>
    </source>
</evidence>
<dbReference type="NCBIfam" id="TIGR01536">
    <property type="entry name" value="asn_synth_AEB"/>
    <property type="match status" value="1"/>
</dbReference>
<keyword evidence="8" id="KW-0028">Amino-acid biosynthesis</keyword>
<evidence type="ECO:0000256" key="8">
    <source>
        <dbReference type="PIRSR" id="PIRSR001589-1"/>
    </source>
</evidence>
<keyword evidence="8" id="KW-0061">Asparagine biosynthesis</keyword>
<dbReference type="Proteomes" id="UP000196027">
    <property type="component" value="Chromosome"/>
</dbReference>
<proteinExistence type="inferred from homology"/>
<feature type="site" description="Important for beta-aspartyl-AMP intermediate formation" evidence="10">
    <location>
        <position position="362"/>
    </location>
</feature>
<evidence type="ECO:0000313" key="13">
    <source>
        <dbReference type="Proteomes" id="UP000196027"/>
    </source>
</evidence>
<evidence type="ECO:0000256" key="9">
    <source>
        <dbReference type="PIRSR" id="PIRSR001589-2"/>
    </source>
</evidence>